<feature type="compositionally biased region" description="Low complexity" evidence="1">
    <location>
        <begin position="310"/>
        <end position="336"/>
    </location>
</feature>
<dbReference type="OrthoDB" id="10595248at2759"/>
<name>A0A9P7UNF2_9AGAR</name>
<dbReference type="Proteomes" id="UP001049176">
    <property type="component" value="Chromosome 10"/>
</dbReference>
<dbReference type="AlphaFoldDB" id="A0A9P7UNF2"/>
<accession>A0A9P7UNF2</accession>
<evidence type="ECO:0000313" key="3">
    <source>
        <dbReference type="Proteomes" id="UP001049176"/>
    </source>
</evidence>
<protein>
    <submittedName>
        <fullName evidence="2">Uncharacterized protein</fullName>
    </submittedName>
</protein>
<feature type="region of interest" description="Disordered" evidence="1">
    <location>
        <begin position="80"/>
        <end position="183"/>
    </location>
</feature>
<feature type="compositionally biased region" description="Gly residues" evidence="1">
    <location>
        <begin position="616"/>
        <end position="627"/>
    </location>
</feature>
<evidence type="ECO:0000256" key="1">
    <source>
        <dbReference type="SAM" id="MobiDB-lite"/>
    </source>
</evidence>
<gene>
    <name evidence="2" type="ORF">E1B28_002787</name>
</gene>
<dbReference type="GeneID" id="66071863"/>
<reference evidence="2" key="1">
    <citation type="journal article" date="2021" name="Genome Biol. Evol.">
        <title>The assembled and annotated genome of the fairy-ring fungus Marasmius oreades.</title>
        <authorList>
            <person name="Hiltunen M."/>
            <person name="Ament-Velasquez S.L."/>
            <person name="Johannesson H."/>
        </authorList>
    </citation>
    <scope>NUCLEOTIDE SEQUENCE</scope>
    <source>
        <strain evidence="2">03SP1</strain>
    </source>
</reference>
<dbReference type="KEGG" id="more:E1B28_002787"/>
<feature type="compositionally biased region" description="Low complexity" evidence="1">
    <location>
        <begin position="132"/>
        <end position="143"/>
    </location>
</feature>
<feature type="region of interest" description="Disordered" evidence="1">
    <location>
        <begin position="199"/>
        <end position="255"/>
    </location>
</feature>
<feature type="compositionally biased region" description="Polar residues" evidence="1">
    <location>
        <begin position="199"/>
        <end position="209"/>
    </location>
</feature>
<feature type="region of interest" description="Disordered" evidence="1">
    <location>
        <begin position="602"/>
        <end position="650"/>
    </location>
</feature>
<dbReference type="EMBL" id="CM032190">
    <property type="protein sequence ID" value="KAG7086866.1"/>
    <property type="molecule type" value="Genomic_DNA"/>
</dbReference>
<comment type="caution">
    <text evidence="2">The sequence shown here is derived from an EMBL/GenBank/DDBJ whole genome shotgun (WGS) entry which is preliminary data.</text>
</comment>
<feature type="compositionally biased region" description="Polar residues" evidence="1">
    <location>
        <begin position="99"/>
        <end position="131"/>
    </location>
</feature>
<evidence type="ECO:0000313" key="2">
    <source>
        <dbReference type="EMBL" id="KAG7086866.1"/>
    </source>
</evidence>
<sequence length="839" mass="93166">MLPVKEKGILESLSCLSNTGLLAMDRQHPGFFQCSSDTQIPLGEFSNVTGNQHRTHHGDAYHINESFNSSLTTSYTTGPYNANAPFTNIRPRTDGDGMTRNNPHMPFQSSGGSLEPQSLWNGNSSQSHFNEQYSPPWQQSQQPRNPFHSEQHSPWAGQPRNYTTSDYPSAQFPPRGQQSQFNVPPDVYQQRRGLFDNSQQTSLEQSNFTPGAVSQPRSHNRHNSREESANHVPILANAEQSRRGPTRAPFSSTSHLHLPSINSTLHPAPNLLSDISSNYNNSGNTTVHHQRTDPSGNLFLVNYHASDGSYSRVSNPSSSASSPTPSSLPGSSNSASTAPSGTQRMYGHDPFLIHEYYEKYLLTCCRGFPLYILSPLPILGQDRRVAYRCPPKIGDVGVIPPAHNFEALFNLFTASEGDNVPPGVLPAIDMPQNSSSGDSVSMACHYRPHTSFGNVLQRKSRLLSKEVTYELPLKGYSAAALILPRGSHQERLKVTYRKAIFNRVKRYGLQWLDFTSHTSFYVVTGTETCSAWATAVWDSGKSTRAKFHSGKWDWTGKYIHGRGEVRKYPPTKKEEKEATCMDQTAFLIGFWMDWYGNMSDGRPGLPPQSQHSPSNQGGGAFNPGGGSDSAPDRYSGTSNEPSGAAPQTYPYGPGGNNWFTTLNNLHPVCLDDSSVQEVKIRFDLDIISYRQPCQLINKFGYLLVRLLDPAASFGLFFSHDDHWMSVIEESDDVFPDNDQFCERFCAKYKYVLEDDTIFPEELSANSSTTPFQRTTMTLVFPHHEVTAVVEVRGQRPSVETPLTARPCAGSMPGHSGSSSRQIQVIHESFIHHSRTLISV</sequence>
<organism evidence="2 3">
    <name type="scientific">Marasmius oreades</name>
    <name type="common">fairy-ring Marasmius</name>
    <dbReference type="NCBI Taxonomy" id="181124"/>
    <lineage>
        <taxon>Eukaryota</taxon>
        <taxon>Fungi</taxon>
        <taxon>Dikarya</taxon>
        <taxon>Basidiomycota</taxon>
        <taxon>Agaricomycotina</taxon>
        <taxon>Agaricomycetes</taxon>
        <taxon>Agaricomycetidae</taxon>
        <taxon>Agaricales</taxon>
        <taxon>Marasmiineae</taxon>
        <taxon>Marasmiaceae</taxon>
        <taxon>Marasmius</taxon>
    </lineage>
</organism>
<proteinExistence type="predicted"/>
<dbReference type="RefSeq" id="XP_043003337.1">
    <property type="nucleotide sequence ID" value="XM_043159732.1"/>
</dbReference>
<feature type="region of interest" description="Disordered" evidence="1">
    <location>
        <begin position="310"/>
        <end position="342"/>
    </location>
</feature>
<keyword evidence="3" id="KW-1185">Reference proteome</keyword>